<dbReference type="Proteomes" id="UP000053958">
    <property type="component" value="Unassembled WGS sequence"/>
</dbReference>
<evidence type="ECO:0000313" key="2">
    <source>
        <dbReference type="Proteomes" id="UP000053958"/>
    </source>
</evidence>
<dbReference type="RefSeq" id="XP_013329095.1">
    <property type="nucleotide sequence ID" value="XM_013473641.1"/>
</dbReference>
<proteinExistence type="predicted"/>
<name>A0A0F4YXX1_RASE3</name>
<dbReference type="AlphaFoldDB" id="A0A0F4YXX1"/>
<gene>
    <name evidence="1" type="ORF">T310_3481</name>
</gene>
<dbReference type="EMBL" id="LASV01000141">
    <property type="protein sequence ID" value="KKA22483.1"/>
    <property type="molecule type" value="Genomic_DNA"/>
</dbReference>
<comment type="caution">
    <text evidence="1">The sequence shown here is derived from an EMBL/GenBank/DDBJ whole genome shotgun (WGS) entry which is preliminary data.</text>
</comment>
<reference evidence="1 2" key="1">
    <citation type="submission" date="2015-04" db="EMBL/GenBank/DDBJ databases">
        <authorList>
            <person name="Heijne W.H."/>
            <person name="Fedorova N.D."/>
            <person name="Nierman W.C."/>
            <person name="Vollebregt A.W."/>
            <person name="Zhao Z."/>
            <person name="Wu L."/>
            <person name="Kumar M."/>
            <person name="Stam H."/>
            <person name="van den Berg M.A."/>
            <person name="Pel H.J."/>
        </authorList>
    </citation>
    <scope>NUCLEOTIDE SEQUENCE [LARGE SCALE GENOMIC DNA]</scope>
    <source>
        <strain evidence="1 2">CBS 393.64</strain>
    </source>
</reference>
<dbReference type="GeneID" id="25315830"/>
<sequence length="89" mass="9806">MYVFFESSLSLDGKGYRICTARPDLIIPLMANNLCLDGEDDIPASPGDSYPLAEMKTEGFCSLLSAVTSYKSSSLCESHGRTFDIYEHI</sequence>
<organism evidence="1 2">
    <name type="scientific">Rasamsonia emersonii (strain ATCC 16479 / CBS 393.64 / IMI 116815)</name>
    <dbReference type="NCBI Taxonomy" id="1408163"/>
    <lineage>
        <taxon>Eukaryota</taxon>
        <taxon>Fungi</taxon>
        <taxon>Dikarya</taxon>
        <taxon>Ascomycota</taxon>
        <taxon>Pezizomycotina</taxon>
        <taxon>Eurotiomycetes</taxon>
        <taxon>Eurotiomycetidae</taxon>
        <taxon>Eurotiales</taxon>
        <taxon>Trichocomaceae</taxon>
        <taxon>Rasamsonia</taxon>
    </lineage>
</organism>
<keyword evidence="2" id="KW-1185">Reference proteome</keyword>
<protein>
    <submittedName>
        <fullName evidence="1">Uncharacterized protein</fullName>
    </submittedName>
</protein>
<accession>A0A0F4YXX1</accession>
<evidence type="ECO:0000313" key="1">
    <source>
        <dbReference type="EMBL" id="KKA22483.1"/>
    </source>
</evidence>